<evidence type="ECO:0000313" key="12">
    <source>
        <dbReference type="RefSeq" id="XP_028279164.1"/>
    </source>
</evidence>
<name>A0A6P7JQF9_9TELE</name>
<feature type="transmembrane region" description="Helical" evidence="9">
    <location>
        <begin position="95"/>
        <end position="114"/>
    </location>
</feature>
<feature type="transmembrane region" description="Helical" evidence="9">
    <location>
        <begin position="55"/>
        <end position="75"/>
    </location>
</feature>
<dbReference type="Proteomes" id="UP000515145">
    <property type="component" value="Chromosome 15"/>
</dbReference>
<keyword evidence="7 8" id="KW-0807">Transducer</keyword>
<feature type="domain" description="G-protein coupled receptors family 1 profile" evidence="10">
    <location>
        <begin position="35"/>
        <end position="288"/>
    </location>
</feature>
<accession>A0A6P7JQF9</accession>
<dbReference type="InterPro" id="IPR051893">
    <property type="entry name" value="HCARs"/>
</dbReference>
<evidence type="ECO:0000256" key="9">
    <source>
        <dbReference type="SAM" id="Phobius"/>
    </source>
</evidence>
<dbReference type="CTD" id="100148539"/>
<dbReference type="RefSeq" id="XP_028279164.1">
    <property type="nucleotide sequence ID" value="XM_028423363.1"/>
</dbReference>
<dbReference type="GO" id="GO:0004930">
    <property type="term" value="F:G protein-coupled receptor activity"/>
    <property type="evidence" value="ECO:0007669"/>
    <property type="project" value="UniProtKB-KW"/>
</dbReference>
<comment type="similarity">
    <text evidence="8">Belongs to the G-protein coupled receptor 1 family.</text>
</comment>
<evidence type="ECO:0000256" key="5">
    <source>
        <dbReference type="ARBA" id="ARBA00023136"/>
    </source>
</evidence>
<keyword evidence="2 8" id="KW-0812">Transmembrane</keyword>
<dbReference type="Gene3D" id="1.20.1070.10">
    <property type="entry name" value="Rhodopsin 7-helix transmembrane proteins"/>
    <property type="match status" value="1"/>
</dbReference>
<dbReference type="PANTHER" id="PTHR46048:SF10">
    <property type="entry name" value="HYDROXYCARBOXYLIC ACID RECEPTOR 1-4-RELATED"/>
    <property type="match status" value="1"/>
</dbReference>
<evidence type="ECO:0000256" key="7">
    <source>
        <dbReference type="ARBA" id="ARBA00023224"/>
    </source>
</evidence>
<dbReference type="GO" id="GO:0005886">
    <property type="term" value="C:plasma membrane"/>
    <property type="evidence" value="ECO:0007669"/>
    <property type="project" value="TreeGrafter"/>
</dbReference>
<reference evidence="12" key="1">
    <citation type="submission" date="2025-08" db="UniProtKB">
        <authorList>
            <consortium name="RefSeq"/>
        </authorList>
    </citation>
    <scope>IDENTIFICATION</scope>
</reference>
<evidence type="ECO:0000256" key="1">
    <source>
        <dbReference type="ARBA" id="ARBA00004141"/>
    </source>
</evidence>
<keyword evidence="6 8" id="KW-0675">Receptor</keyword>
<keyword evidence="5 9" id="KW-0472">Membrane</keyword>
<feature type="transmembrane region" description="Helical" evidence="9">
    <location>
        <begin position="269"/>
        <end position="299"/>
    </location>
</feature>
<feature type="transmembrane region" description="Helical" evidence="9">
    <location>
        <begin position="135"/>
        <end position="154"/>
    </location>
</feature>
<sequence length="316" mass="36447">MSNFTSSNCLSDTDPKDTHFLWFVLIVEVVVGVPGSILALWIFCFRMKCWKTHIIFLFNLLMADFLLLIGVPFRIHNHWGEENWVFGQAFCRINLFMLTVNRSASIAFMTVVAVNRYFKVVRPHHCISTMTSTQAVWVSGLMWTAVIAVHVPLLTTDLLHQHNNISLCRSFSSYDEPPWQIKMHYAAFIAEFVLPWFLLLFCTAQIICHLRRRRMVQPKKVVRAIRAVVVIVLVFTFCFMPSVITGLTAMYIKKFYPANCALYSQCTRLFVICIGFTYFNSALDPVIYSFSSSMFLNVLKSSIRFKKNVRAVDTSL</sequence>
<protein>
    <submittedName>
        <fullName evidence="12">Hydroxycarboxylic acid receptor 2</fullName>
    </submittedName>
</protein>
<dbReference type="PRINTS" id="PR00237">
    <property type="entry name" value="GPCRRHODOPSN"/>
</dbReference>
<evidence type="ECO:0000259" key="10">
    <source>
        <dbReference type="PROSITE" id="PS50262"/>
    </source>
</evidence>
<evidence type="ECO:0000256" key="3">
    <source>
        <dbReference type="ARBA" id="ARBA00022989"/>
    </source>
</evidence>
<feature type="transmembrane region" description="Helical" evidence="9">
    <location>
        <begin position="227"/>
        <end position="249"/>
    </location>
</feature>
<dbReference type="InterPro" id="IPR017452">
    <property type="entry name" value="GPCR_Rhodpsn_7TM"/>
</dbReference>
<dbReference type="OrthoDB" id="10055255at2759"/>
<keyword evidence="4 8" id="KW-0297">G-protein coupled receptor</keyword>
<gene>
    <name evidence="12" type="primary">hcar1-3</name>
</gene>
<dbReference type="AlphaFoldDB" id="A0A6P7JQF9"/>
<dbReference type="Pfam" id="PF00001">
    <property type="entry name" value="7tm_1"/>
    <property type="match status" value="1"/>
</dbReference>
<evidence type="ECO:0000313" key="11">
    <source>
        <dbReference type="Proteomes" id="UP000515145"/>
    </source>
</evidence>
<dbReference type="InParanoid" id="A0A6P7JQF9"/>
<feature type="transmembrane region" description="Helical" evidence="9">
    <location>
        <begin position="185"/>
        <end position="207"/>
    </location>
</feature>
<feature type="transmembrane region" description="Helical" evidence="9">
    <location>
        <begin position="20"/>
        <end position="43"/>
    </location>
</feature>
<dbReference type="InterPro" id="IPR000276">
    <property type="entry name" value="GPCR_Rhodpsn"/>
</dbReference>
<evidence type="ECO:0000256" key="4">
    <source>
        <dbReference type="ARBA" id="ARBA00023040"/>
    </source>
</evidence>
<comment type="subcellular location">
    <subcellularLocation>
        <location evidence="1">Membrane</location>
        <topology evidence="1">Multi-pass membrane protein</topology>
    </subcellularLocation>
</comment>
<keyword evidence="11" id="KW-1185">Reference proteome</keyword>
<proteinExistence type="inferred from homology"/>
<dbReference type="GeneID" id="114447223"/>
<evidence type="ECO:0000256" key="2">
    <source>
        <dbReference type="ARBA" id="ARBA00022692"/>
    </source>
</evidence>
<dbReference type="PANTHER" id="PTHR46048">
    <property type="entry name" value="HYDROXYCARBOXYLIC ACID RECEPTOR 2"/>
    <property type="match status" value="1"/>
</dbReference>
<dbReference type="PROSITE" id="PS00237">
    <property type="entry name" value="G_PROTEIN_RECEP_F1_1"/>
    <property type="match status" value="1"/>
</dbReference>
<keyword evidence="3 9" id="KW-1133">Transmembrane helix</keyword>
<dbReference type="SUPFAM" id="SSF81321">
    <property type="entry name" value="Family A G protein-coupled receptor-like"/>
    <property type="match status" value="1"/>
</dbReference>
<evidence type="ECO:0000256" key="6">
    <source>
        <dbReference type="ARBA" id="ARBA00023170"/>
    </source>
</evidence>
<dbReference type="PROSITE" id="PS50262">
    <property type="entry name" value="G_PROTEIN_RECEP_F1_2"/>
    <property type="match status" value="1"/>
</dbReference>
<organism evidence="11 12">
    <name type="scientific">Parambassis ranga</name>
    <name type="common">Indian glassy fish</name>
    <dbReference type="NCBI Taxonomy" id="210632"/>
    <lineage>
        <taxon>Eukaryota</taxon>
        <taxon>Metazoa</taxon>
        <taxon>Chordata</taxon>
        <taxon>Craniata</taxon>
        <taxon>Vertebrata</taxon>
        <taxon>Euteleostomi</taxon>
        <taxon>Actinopterygii</taxon>
        <taxon>Neopterygii</taxon>
        <taxon>Teleostei</taxon>
        <taxon>Neoteleostei</taxon>
        <taxon>Acanthomorphata</taxon>
        <taxon>Ovalentaria</taxon>
        <taxon>Ambassidae</taxon>
        <taxon>Parambassis</taxon>
    </lineage>
</organism>
<evidence type="ECO:0000256" key="8">
    <source>
        <dbReference type="RuleBase" id="RU000688"/>
    </source>
</evidence>